<evidence type="ECO:0000313" key="5">
    <source>
        <dbReference type="Proteomes" id="UP001497525"/>
    </source>
</evidence>
<dbReference type="InterPro" id="IPR016130">
    <property type="entry name" value="Tyr_Pase_AS"/>
</dbReference>
<dbReference type="GO" id="GO:0004725">
    <property type="term" value="F:protein tyrosine phosphatase activity"/>
    <property type="evidence" value="ECO:0007669"/>
    <property type="project" value="InterPro"/>
</dbReference>
<dbReference type="SUPFAM" id="SSF52799">
    <property type="entry name" value="(Phosphotyrosine protein) phosphatases II"/>
    <property type="match status" value="1"/>
</dbReference>
<organism evidence="4 5">
    <name type="scientific">Calicophoron daubneyi</name>
    <name type="common">Rumen fluke</name>
    <name type="synonym">Paramphistomum daubneyi</name>
    <dbReference type="NCBI Taxonomy" id="300641"/>
    <lineage>
        <taxon>Eukaryota</taxon>
        <taxon>Metazoa</taxon>
        <taxon>Spiralia</taxon>
        <taxon>Lophotrochozoa</taxon>
        <taxon>Platyhelminthes</taxon>
        <taxon>Trematoda</taxon>
        <taxon>Digenea</taxon>
        <taxon>Plagiorchiida</taxon>
        <taxon>Pronocephalata</taxon>
        <taxon>Paramphistomoidea</taxon>
        <taxon>Paramphistomidae</taxon>
        <taxon>Calicophoron</taxon>
    </lineage>
</organism>
<name>A0AAV2TRR8_CALDB</name>
<feature type="region of interest" description="Disordered" evidence="1">
    <location>
        <begin position="410"/>
        <end position="539"/>
    </location>
</feature>
<evidence type="ECO:0000259" key="3">
    <source>
        <dbReference type="PROSITE" id="PS50056"/>
    </source>
</evidence>
<dbReference type="Gene3D" id="3.90.190.10">
    <property type="entry name" value="Protein tyrosine phosphatase superfamily"/>
    <property type="match status" value="1"/>
</dbReference>
<dbReference type="EMBL" id="CAXLJL010000589">
    <property type="protein sequence ID" value="CAL5139053.1"/>
    <property type="molecule type" value="Genomic_DNA"/>
</dbReference>
<feature type="region of interest" description="Disordered" evidence="1">
    <location>
        <begin position="233"/>
        <end position="252"/>
    </location>
</feature>
<reference evidence="4" key="1">
    <citation type="submission" date="2024-06" db="EMBL/GenBank/DDBJ databases">
        <authorList>
            <person name="Liu X."/>
            <person name="Lenzi L."/>
            <person name="Haldenby T S."/>
            <person name="Uol C."/>
        </authorList>
    </citation>
    <scope>NUCLEOTIDE SEQUENCE</scope>
</reference>
<dbReference type="PROSITE" id="PS00383">
    <property type="entry name" value="TYR_PHOSPHATASE_1"/>
    <property type="match status" value="1"/>
</dbReference>
<dbReference type="PROSITE" id="PS50055">
    <property type="entry name" value="TYR_PHOSPHATASE_PTP"/>
    <property type="match status" value="1"/>
</dbReference>
<dbReference type="PROSITE" id="PS50056">
    <property type="entry name" value="TYR_PHOSPHATASE_2"/>
    <property type="match status" value="1"/>
</dbReference>
<feature type="domain" description="Tyrosine-protein phosphatase" evidence="2">
    <location>
        <begin position="584"/>
        <end position="926"/>
    </location>
</feature>
<sequence>MMRGFIRDQLRDNVNVLRPSPGTKLDALSHPDPVTLKHDHCAWLQTALIRTGWVSNDSEQLAPPNGHRAQTLAAFFGQTHTSNPMGSASDLSDVDSRDDEESLSSNPLDDDDIMSTSDMDPFALSSSYSSEADGNDIESPNLLLTDNAVLDPPLRPNLEIGQDMVDSQTSLRDHSAPGCSVPASVTCHPKTSVLESAPPNGQSDTSCAREDHADTPTPPALAKRLVFPTPHGCKPDSGNFQPYSKSSTVTRPTTMKTSLDKDMGFSENLLSPLAVESTTPTADIIPCSATPLYTKVATLHRNSAGAESSCSSTTSFFSTGSAGLSSARSADCSPTGDQLLSKVIPARVSGSTHPYLDKPDGQCVDSSPWPEGSSNANDSVHVNCGTRVHMKRVAPLAEDEIGDQTIRQKGECSPVPENVHAGLPSPAYPSNPPTEANLPTWAVGRPHGASIHQGNQPESEQGGRKSPNKYSVAPGLSEPGPPTPLADNRPDDSNTCTGVSSDAGGSPDLGNSSEIADFEDGEPGDSATADEEEDGGDEEEQFDDMYEISDDNGSNKSTKFRLEDYWMTAEQLVKHVEEVGVSGLHSEYAAIVKIKSEDPRSAFKHSRNQEKNRYCDVVCYESSRVHLRPSTLQVTVPPSSQKSAVISGIKSVVTHLHRTRSAPTAAKDLVRNYIHANWVDGYRQKNAFICTQGPLAETAGDFWQMIWDYHIPVIVMITKIYEAERFKCYPYWPKTLQQKLYFKSGVAGTMRSPPADTKPMIGSNQSSRSPLDPDFEIENSCSKEGDHFTCSTLRLTHLPSGEQRTVEHFAYFSWPDHGVPQTTSGLRKLLSSVHSVYVDSIGRLGYSSYMDQEVPPPPVVVHCSAGIGRTGTYVTTDICTKWLSDSENADKRINVPLTVTRVRSQRFGCVQVAAQYVFCYRVLIDFAVDAGLIEADVSQNAVDLLTPSSDHLQQSSTSFYQSASLPKPLNPFGSSASNSAFVSSIYGTNTLAAFRKFLPSAQILSHWDVIRSQKNDALTSDSINYTNFIMTENICSDSDSNRSDLDSPDAADHGSTSLDAGQFGDEEMDMCADITSSAHSSSSSTRSSPMVSDVELLVPTVSELGTSVAVVTSSETTEVVCNKTSNTTS</sequence>
<accession>A0AAV2TRR8</accession>
<gene>
    <name evidence="4" type="ORF">CDAUBV1_LOCUS14102</name>
</gene>
<dbReference type="InterPro" id="IPR050348">
    <property type="entry name" value="Protein-Tyr_Phosphatase"/>
</dbReference>
<proteinExistence type="predicted"/>
<feature type="compositionally biased region" description="Acidic residues" evidence="1">
    <location>
        <begin position="516"/>
        <end position="539"/>
    </location>
</feature>
<dbReference type="InterPro" id="IPR000242">
    <property type="entry name" value="PTP_cat"/>
</dbReference>
<feature type="region of interest" description="Disordered" evidence="1">
    <location>
        <begin position="79"/>
        <end position="139"/>
    </location>
</feature>
<dbReference type="SMART" id="SM00194">
    <property type="entry name" value="PTPc"/>
    <property type="match status" value="1"/>
</dbReference>
<feature type="compositionally biased region" description="Acidic residues" evidence="1">
    <location>
        <begin position="92"/>
        <end position="113"/>
    </location>
</feature>
<feature type="domain" description="Tyrosine specific protein phosphatases" evidence="3">
    <location>
        <begin position="827"/>
        <end position="917"/>
    </location>
</feature>
<dbReference type="PANTHER" id="PTHR19134">
    <property type="entry name" value="RECEPTOR-TYPE TYROSINE-PROTEIN PHOSPHATASE"/>
    <property type="match status" value="1"/>
</dbReference>
<evidence type="ECO:0008006" key="6">
    <source>
        <dbReference type="Google" id="ProtNLM"/>
    </source>
</evidence>
<dbReference type="InterPro" id="IPR000387">
    <property type="entry name" value="Tyr_Pase_dom"/>
</dbReference>
<dbReference type="Proteomes" id="UP001497525">
    <property type="component" value="Unassembled WGS sequence"/>
</dbReference>
<feature type="region of interest" description="Disordered" evidence="1">
    <location>
        <begin position="751"/>
        <end position="776"/>
    </location>
</feature>
<dbReference type="PRINTS" id="PR00700">
    <property type="entry name" value="PRTYPHPHTASE"/>
</dbReference>
<evidence type="ECO:0000313" key="4">
    <source>
        <dbReference type="EMBL" id="CAL5139053.1"/>
    </source>
</evidence>
<dbReference type="InterPro" id="IPR003595">
    <property type="entry name" value="Tyr_Pase_cat"/>
</dbReference>
<comment type="caution">
    <text evidence="4">The sequence shown here is derived from an EMBL/GenBank/DDBJ whole genome shotgun (WGS) entry which is preliminary data.</text>
</comment>
<feature type="compositionally biased region" description="Polar residues" evidence="1">
    <location>
        <begin position="79"/>
        <end position="90"/>
    </location>
</feature>
<dbReference type="AlphaFoldDB" id="A0AAV2TRR8"/>
<feature type="region of interest" description="Disordered" evidence="1">
    <location>
        <begin position="191"/>
        <end position="217"/>
    </location>
</feature>
<evidence type="ECO:0000256" key="1">
    <source>
        <dbReference type="SAM" id="MobiDB-lite"/>
    </source>
</evidence>
<feature type="region of interest" description="Disordered" evidence="1">
    <location>
        <begin position="1039"/>
        <end position="1062"/>
    </location>
</feature>
<dbReference type="InterPro" id="IPR029021">
    <property type="entry name" value="Prot-tyrosine_phosphatase-like"/>
</dbReference>
<evidence type="ECO:0000259" key="2">
    <source>
        <dbReference type="PROSITE" id="PS50055"/>
    </source>
</evidence>
<dbReference type="SMART" id="SM00404">
    <property type="entry name" value="PTPc_motif"/>
    <property type="match status" value="1"/>
</dbReference>
<feature type="region of interest" description="Disordered" evidence="1">
    <location>
        <begin position="351"/>
        <end position="378"/>
    </location>
</feature>
<dbReference type="Pfam" id="PF00102">
    <property type="entry name" value="Y_phosphatase"/>
    <property type="match status" value="2"/>
</dbReference>
<feature type="compositionally biased region" description="Polar residues" evidence="1">
    <location>
        <begin position="238"/>
        <end position="252"/>
    </location>
</feature>
<protein>
    <recommendedName>
        <fullName evidence="6">Tyrosine-protein phosphatase non-receptor type 9</fullName>
    </recommendedName>
</protein>
<dbReference type="PANTHER" id="PTHR19134:SF534">
    <property type="entry name" value="LD27988P"/>
    <property type="match status" value="1"/>
</dbReference>